<evidence type="ECO:0000259" key="5">
    <source>
        <dbReference type="PROSITE" id="PS51063"/>
    </source>
</evidence>
<feature type="domain" description="HTH crp-type" evidence="5">
    <location>
        <begin position="149"/>
        <end position="223"/>
    </location>
</feature>
<dbReference type="InterPro" id="IPR036388">
    <property type="entry name" value="WH-like_DNA-bd_sf"/>
</dbReference>
<organism evidence="6 7">
    <name type="scientific">Inquilinus limosus</name>
    <dbReference type="NCBI Taxonomy" id="171674"/>
    <lineage>
        <taxon>Bacteria</taxon>
        <taxon>Pseudomonadati</taxon>
        <taxon>Pseudomonadota</taxon>
        <taxon>Alphaproteobacteria</taxon>
        <taxon>Rhodospirillales</taxon>
        <taxon>Rhodospirillaceae</taxon>
        <taxon>Inquilinus</taxon>
    </lineage>
</organism>
<dbReference type="Gene3D" id="2.60.120.10">
    <property type="entry name" value="Jelly Rolls"/>
    <property type="match status" value="1"/>
</dbReference>
<dbReference type="InterPro" id="IPR014710">
    <property type="entry name" value="RmlC-like_jellyroll"/>
</dbReference>
<evidence type="ECO:0000256" key="2">
    <source>
        <dbReference type="ARBA" id="ARBA00023125"/>
    </source>
</evidence>
<dbReference type="PROSITE" id="PS51063">
    <property type="entry name" value="HTH_CRP_2"/>
    <property type="match status" value="1"/>
</dbReference>
<name>A0A952KIG4_9PROT</name>
<keyword evidence="3" id="KW-0804">Transcription</keyword>
<dbReference type="SMART" id="SM00100">
    <property type="entry name" value="cNMP"/>
    <property type="match status" value="1"/>
</dbReference>
<dbReference type="Pfam" id="PF00027">
    <property type="entry name" value="cNMP_binding"/>
    <property type="match status" value="1"/>
</dbReference>
<dbReference type="SUPFAM" id="SSF51206">
    <property type="entry name" value="cAMP-binding domain-like"/>
    <property type="match status" value="1"/>
</dbReference>
<dbReference type="GO" id="GO:0003677">
    <property type="term" value="F:DNA binding"/>
    <property type="evidence" value="ECO:0007669"/>
    <property type="project" value="UniProtKB-KW"/>
</dbReference>
<dbReference type="InterPro" id="IPR000595">
    <property type="entry name" value="cNMP-bd_dom"/>
</dbReference>
<accession>A0A952KIG4</accession>
<dbReference type="SUPFAM" id="SSF46785">
    <property type="entry name" value="Winged helix' DNA-binding domain"/>
    <property type="match status" value="1"/>
</dbReference>
<dbReference type="InterPro" id="IPR018490">
    <property type="entry name" value="cNMP-bd_dom_sf"/>
</dbReference>
<evidence type="ECO:0000313" key="7">
    <source>
        <dbReference type="Proteomes" id="UP000700706"/>
    </source>
</evidence>
<dbReference type="Gene3D" id="1.10.10.10">
    <property type="entry name" value="Winged helix-like DNA-binding domain superfamily/Winged helix DNA-binding domain"/>
    <property type="match status" value="1"/>
</dbReference>
<dbReference type="GO" id="GO:0006355">
    <property type="term" value="P:regulation of DNA-templated transcription"/>
    <property type="evidence" value="ECO:0007669"/>
    <property type="project" value="InterPro"/>
</dbReference>
<protein>
    <submittedName>
        <fullName evidence="6">Crp/Fnr family transcriptional regulator</fullName>
    </submittedName>
</protein>
<evidence type="ECO:0000256" key="4">
    <source>
        <dbReference type="SAM" id="MobiDB-lite"/>
    </source>
</evidence>
<evidence type="ECO:0000256" key="1">
    <source>
        <dbReference type="ARBA" id="ARBA00023015"/>
    </source>
</evidence>
<dbReference type="Pfam" id="PF13545">
    <property type="entry name" value="HTH_Crp_2"/>
    <property type="match status" value="1"/>
</dbReference>
<dbReference type="CDD" id="cd00038">
    <property type="entry name" value="CAP_ED"/>
    <property type="match status" value="1"/>
</dbReference>
<reference evidence="6" key="1">
    <citation type="submission" date="2020-06" db="EMBL/GenBank/DDBJ databases">
        <title>Stable isotope informed genome-resolved metagenomics uncovers potential trophic interactions in rhizosphere soil.</title>
        <authorList>
            <person name="Starr E.P."/>
            <person name="Shi S."/>
            <person name="Blazewicz S.J."/>
            <person name="Koch B.J."/>
            <person name="Probst A.J."/>
            <person name="Hungate B.A."/>
            <person name="Pett-Ridge J."/>
            <person name="Firestone M.K."/>
            <person name="Banfield J.F."/>
        </authorList>
    </citation>
    <scope>NUCLEOTIDE SEQUENCE</scope>
    <source>
        <strain evidence="6">YM_69_17</strain>
    </source>
</reference>
<gene>
    <name evidence="6" type="ORF">JF625_00965</name>
</gene>
<comment type="caution">
    <text evidence="6">The sequence shown here is derived from an EMBL/GenBank/DDBJ whole genome shotgun (WGS) entry which is preliminary data.</text>
</comment>
<dbReference type="InterPro" id="IPR012318">
    <property type="entry name" value="HTH_CRP"/>
</dbReference>
<keyword evidence="2" id="KW-0238">DNA-binding</keyword>
<dbReference type="InterPro" id="IPR036390">
    <property type="entry name" value="WH_DNA-bd_sf"/>
</dbReference>
<proteinExistence type="predicted"/>
<sequence length="274" mass="29480">MRSSDNHQPNSAIADALLRPQLDLLDPGTRAAFDSPEASERVVPAGSAILAEGEVPGAIEVVRSGWAACYKSLNDGRRQIVSFLLPGDLIGMQSEISGAATATVEAITAVRLQSGGPDHPGEVMPWNLGALAAAQKLRMEEMLLSIGQRDAVERTAALLLDLFDRAAARQMVRAGALAMPLTQKHLSEALGITVIHVNRVIGALKRAAIIKLSHQRLEVVDRDRLARAAQKSSRQSNGDGFFHATAEKKGSSSSRTNSIPRSTFRKFWGEWIFG</sequence>
<feature type="region of interest" description="Disordered" evidence="4">
    <location>
        <begin position="228"/>
        <end position="258"/>
    </location>
</feature>
<evidence type="ECO:0000313" key="6">
    <source>
        <dbReference type="EMBL" id="MBW8723714.1"/>
    </source>
</evidence>
<evidence type="ECO:0000256" key="3">
    <source>
        <dbReference type="ARBA" id="ARBA00023163"/>
    </source>
</evidence>
<dbReference type="EMBL" id="JAEKLZ010000037">
    <property type="protein sequence ID" value="MBW8723714.1"/>
    <property type="molecule type" value="Genomic_DNA"/>
</dbReference>
<keyword evidence="1" id="KW-0805">Transcription regulation</keyword>
<dbReference type="AlphaFoldDB" id="A0A952KIG4"/>
<dbReference type="Proteomes" id="UP000700706">
    <property type="component" value="Unassembled WGS sequence"/>
</dbReference>
<dbReference type="SMART" id="SM00419">
    <property type="entry name" value="HTH_CRP"/>
    <property type="match status" value="1"/>
</dbReference>